<name>A0ABD1UPJ3_9LAMI</name>
<keyword evidence="3" id="KW-1185">Reference proteome</keyword>
<dbReference type="Gene3D" id="2.40.50.140">
    <property type="entry name" value="Nucleic acid-binding proteins"/>
    <property type="match status" value="1"/>
</dbReference>
<comment type="caution">
    <text evidence="2">The sequence shown here is derived from an EMBL/GenBank/DDBJ whole genome shotgun (WGS) entry which is preliminary data.</text>
</comment>
<accession>A0ABD1UPJ3</accession>
<evidence type="ECO:0000259" key="1">
    <source>
        <dbReference type="Pfam" id="PF08646"/>
    </source>
</evidence>
<dbReference type="Pfam" id="PF08646">
    <property type="entry name" value="Rep_fac-A_C"/>
    <property type="match status" value="1"/>
</dbReference>
<dbReference type="Proteomes" id="UP001604336">
    <property type="component" value="Unassembled WGS sequence"/>
</dbReference>
<reference evidence="3" key="1">
    <citation type="submission" date="2024-07" db="EMBL/GenBank/DDBJ databases">
        <title>Two chromosome-level genome assemblies of Korean endemic species Abeliophyllum distichum and Forsythia ovata (Oleaceae).</title>
        <authorList>
            <person name="Jang H."/>
        </authorList>
    </citation>
    <scope>NUCLEOTIDE SEQUENCE [LARGE SCALE GENOMIC DNA]</scope>
</reference>
<dbReference type="InterPro" id="IPR012340">
    <property type="entry name" value="NA-bd_OB-fold"/>
</dbReference>
<dbReference type="InterPro" id="IPR013955">
    <property type="entry name" value="Rep_factor-A_C"/>
</dbReference>
<organism evidence="2 3">
    <name type="scientific">Abeliophyllum distichum</name>
    <dbReference type="NCBI Taxonomy" id="126358"/>
    <lineage>
        <taxon>Eukaryota</taxon>
        <taxon>Viridiplantae</taxon>
        <taxon>Streptophyta</taxon>
        <taxon>Embryophyta</taxon>
        <taxon>Tracheophyta</taxon>
        <taxon>Spermatophyta</taxon>
        <taxon>Magnoliopsida</taxon>
        <taxon>eudicotyledons</taxon>
        <taxon>Gunneridae</taxon>
        <taxon>Pentapetalae</taxon>
        <taxon>asterids</taxon>
        <taxon>lamiids</taxon>
        <taxon>Lamiales</taxon>
        <taxon>Oleaceae</taxon>
        <taxon>Forsythieae</taxon>
        <taxon>Abeliophyllum</taxon>
    </lineage>
</organism>
<sequence>MSCSNCNKLSGADVNEVFECVFCKCKQAYGAPRARATIQLQDATCSLLATVIGPPAETFFKCSANDLMKGTTQNENSDIVEKMRTSIEEDVLFNVKAVPKDKQ</sequence>
<dbReference type="SUPFAM" id="SSF50249">
    <property type="entry name" value="Nucleic acid-binding proteins"/>
    <property type="match status" value="1"/>
</dbReference>
<dbReference type="AlphaFoldDB" id="A0ABD1UPJ3"/>
<gene>
    <name evidence="2" type="ORF">Adt_12016</name>
</gene>
<proteinExistence type="predicted"/>
<dbReference type="EMBL" id="JBFOLK010000003">
    <property type="protein sequence ID" value="KAL2526962.1"/>
    <property type="molecule type" value="Genomic_DNA"/>
</dbReference>
<evidence type="ECO:0000313" key="2">
    <source>
        <dbReference type="EMBL" id="KAL2526962.1"/>
    </source>
</evidence>
<evidence type="ECO:0000313" key="3">
    <source>
        <dbReference type="Proteomes" id="UP001604336"/>
    </source>
</evidence>
<feature type="domain" description="Replication factor A C-terminal" evidence="1">
    <location>
        <begin position="2"/>
        <end position="97"/>
    </location>
</feature>
<protein>
    <submittedName>
        <fullName evidence="2">Replication factor A C-terminal domain-containing protein</fullName>
    </submittedName>
</protein>